<dbReference type="STRING" id="452637.Oter_2516"/>
<dbReference type="OrthoDB" id="190348at2"/>
<dbReference type="eggNOG" id="COG1381">
    <property type="taxonomic scope" value="Bacteria"/>
</dbReference>
<name>B1ZT09_OPITP</name>
<dbReference type="Proteomes" id="UP000007013">
    <property type="component" value="Chromosome"/>
</dbReference>
<evidence type="ECO:0000313" key="1">
    <source>
        <dbReference type="EMBL" id="ACB75798.1"/>
    </source>
</evidence>
<accession>B1ZT09</accession>
<gene>
    <name evidence="1" type="ordered locus">Oter_2516</name>
</gene>
<proteinExistence type="predicted"/>
<dbReference type="KEGG" id="ote:Oter_2516"/>
<evidence type="ECO:0008006" key="3">
    <source>
        <dbReference type="Google" id="ProtNLM"/>
    </source>
</evidence>
<dbReference type="HOGENOM" id="CLU_1276559_0_0_0"/>
<reference evidence="1 2" key="1">
    <citation type="journal article" date="2011" name="J. Bacteriol.">
        <title>Genome sequence of the verrucomicrobium Opitutus terrae PB90-1, an abundant inhabitant of rice paddy soil ecosystems.</title>
        <authorList>
            <person name="van Passel M.W."/>
            <person name="Kant R."/>
            <person name="Palva A."/>
            <person name="Copeland A."/>
            <person name="Lucas S."/>
            <person name="Lapidus A."/>
            <person name="Glavina del Rio T."/>
            <person name="Pitluck S."/>
            <person name="Goltsman E."/>
            <person name="Clum A."/>
            <person name="Sun H."/>
            <person name="Schmutz J."/>
            <person name="Larimer F.W."/>
            <person name="Land M.L."/>
            <person name="Hauser L."/>
            <person name="Kyrpides N."/>
            <person name="Mikhailova N."/>
            <person name="Richardson P.P."/>
            <person name="Janssen P.H."/>
            <person name="de Vos W.M."/>
            <person name="Smidt H."/>
        </authorList>
    </citation>
    <scope>NUCLEOTIDE SEQUENCE [LARGE SCALE GENOMIC DNA]</scope>
    <source>
        <strain evidence="2">DSM 11246 / JCM 15787 / PB90-1</strain>
    </source>
</reference>
<organism evidence="1 2">
    <name type="scientific">Opitutus terrae (strain DSM 11246 / JCM 15787 / PB90-1)</name>
    <dbReference type="NCBI Taxonomy" id="452637"/>
    <lineage>
        <taxon>Bacteria</taxon>
        <taxon>Pseudomonadati</taxon>
        <taxon>Verrucomicrobiota</taxon>
        <taxon>Opitutia</taxon>
        <taxon>Opitutales</taxon>
        <taxon>Opitutaceae</taxon>
        <taxon>Opitutus</taxon>
    </lineage>
</organism>
<sequence>MPGLPLQTDAFVLLKRLPTEAFQSFTVFSPSQGTMVVLQRLAKKAATKSVPLDLFDEASLDLESSNQGQTWFVKEARIIARHPELGRSYETLRLASELAALVARNAVPEEGRAAVAALLRQALAAFARGARPDLVWFKSLYRFARDEGYPLKEEWFPTLPAADRTAVAALLNQPLADQAAGPEAVARLTRRLEEYLRGHTEILLD</sequence>
<dbReference type="AlphaFoldDB" id="B1ZT09"/>
<keyword evidence="2" id="KW-1185">Reference proteome</keyword>
<dbReference type="RefSeq" id="WP_012375333.1">
    <property type="nucleotide sequence ID" value="NC_010571.1"/>
</dbReference>
<evidence type="ECO:0000313" key="2">
    <source>
        <dbReference type="Proteomes" id="UP000007013"/>
    </source>
</evidence>
<dbReference type="EMBL" id="CP001032">
    <property type="protein sequence ID" value="ACB75798.1"/>
    <property type="molecule type" value="Genomic_DNA"/>
</dbReference>
<protein>
    <recommendedName>
        <fullName evidence="3">DNA repair protein RecO</fullName>
    </recommendedName>
</protein>